<feature type="compositionally biased region" description="Polar residues" evidence="4">
    <location>
        <begin position="1"/>
        <end position="16"/>
    </location>
</feature>
<feature type="compositionally biased region" description="Basic and acidic residues" evidence="4">
    <location>
        <begin position="20"/>
        <end position="29"/>
    </location>
</feature>
<sequence length="177" mass="20108">MTESDLNQLVSQTAAPQDTRPLRSQERSRTRATHTVVHGDMNGENRLFGGRLMEWIDEAAGIAARRHCGGSVTTACVDSLVFKNPAYLNEIVVIDAYVTYVGKTSLEVRVDSYVEDVATGERKQINVAYLTEVCVGEDERPRRIPFGLKLDTDEQRNEWHMAQIRKMIRRERQEQGI</sequence>
<reference evidence="8" key="2">
    <citation type="submission" date="2016-10" db="EMBL/GenBank/DDBJ databases">
        <authorList>
            <person name="Varghese N."/>
            <person name="Submissions S."/>
        </authorList>
    </citation>
    <scope>NUCLEOTIDE SEQUENCE [LARGE SCALE GENOMIC DNA]</scope>
    <source>
        <strain evidence="8">DSM 22619</strain>
    </source>
</reference>
<reference evidence="7" key="1">
    <citation type="submission" date="2016-10" db="EMBL/GenBank/DDBJ databases">
        <authorList>
            <person name="de Groot N.N."/>
        </authorList>
    </citation>
    <scope>NUCLEOTIDE SEQUENCE [LARGE SCALE GENOMIC DNA]</scope>
    <source>
        <strain evidence="7">DSM 22619</strain>
    </source>
</reference>
<evidence type="ECO:0000256" key="2">
    <source>
        <dbReference type="ARBA" id="ARBA00022801"/>
    </source>
</evidence>
<protein>
    <submittedName>
        <fullName evidence="7">Acyl-CoA hydrolase</fullName>
    </submittedName>
    <submittedName>
        <fullName evidence="6">Acyl-CoA thioesterase</fullName>
    </submittedName>
</protein>
<evidence type="ECO:0000313" key="9">
    <source>
        <dbReference type="Proteomes" id="UP000434342"/>
    </source>
</evidence>
<evidence type="ECO:0000313" key="7">
    <source>
        <dbReference type="EMBL" id="SDC59685.1"/>
    </source>
</evidence>
<dbReference type="GO" id="GO:0006637">
    <property type="term" value="P:acyl-CoA metabolic process"/>
    <property type="evidence" value="ECO:0007669"/>
    <property type="project" value="TreeGrafter"/>
</dbReference>
<evidence type="ECO:0000256" key="1">
    <source>
        <dbReference type="ARBA" id="ARBA00010458"/>
    </source>
</evidence>
<keyword evidence="8" id="KW-1185">Reference proteome</keyword>
<dbReference type="AlphaFoldDB" id="A0A1G6MXP0"/>
<dbReference type="PROSITE" id="PS51770">
    <property type="entry name" value="HOTDOG_ACOT"/>
    <property type="match status" value="1"/>
</dbReference>
<dbReference type="Proteomes" id="UP000434342">
    <property type="component" value="Unassembled WGS sequence"/>
</dbReference>
<evidence type="ECO:0000256" key="3">
    <source>
        <dbReference type="PROSITE-ProRule" id="PRU01106"/>
    </source>
</evidence>
<evidence type="ECO:0000313" key="6">
    <source>
        <dbReference type="EMBL" id="MST61338.1"/>
    </source>
</evidence>
<evidence type="ECO:0000313" key="8">
    <source>
        <dbReference type="Proteomes" id="UP000198528"/>
    </source>
</evidence>
<dbReference type="InterPro" id="IPR029069">
    <property type="entry name" value="HotDog_dom_sf"/>
</dbReference>
<dbReference type="Gene3D" id="3.10.129.10">
    <property type="entry name" value="Hotdog Thioesterase"/>
    <property type="match status" value="1"/>
</dbReference>
<proteinExistence type="inferred from homology"/>
<dbReference type="PANTHER" id="PTHR11049">
    <property type="entry name" value="ACYL COENZYME A THIOESTER HYDROLASE"/>
    <property type="match status" value="1"/>
</dbReference>
<dbReference type="SUPFAM" id="SSF54637">
    <property type="entry name" value="Thioesterase/thiol ester dehydrase-isomerase"/>
    <property type="match status" value="1"/>
</dbReference>
<dbReference type="GO" id="GO:0005737">
    <property type="term" value="C:cytoplasm"/>
    <property type="evidence" value="ECO:0007669"/>
    <property type="project" value="TreeGrafter"/>
</dbReference>
<dbReference type="InterPro" id="IPR040170">
    <property type="entry name" value="Cytosol_ACT"/>
</dbReference>
<feature type="region of interest" description="Disordered" evidence="4">
    <location>
        <begin position="1"/>
        <end position="33"/>
    </location>
</feature>
<gene>
    <name evidence="6" type="ORF">FYJ69_10675</name>
    <name evidence="7" type="ORF">SAMN04487824_1264</name>
</gene>
<keyword evidence="2 3" id="KW-0378">Hydrolase</keyword>
<feature type="domain" description="HotDog ACOT-type" evidence="5">
    <location>
        <begin position="26"/>
        <end position="138"/>
    </location>
</feature>
<comment type="similarity">
    <text evidence="1">Belongs to the acyl coenzyme A hydrolase family.</text>
</comment>
<dbReference type="EMBL" id="FMZL01000026">
    <property type="protein sequence ID" value="SDC59685.1"/>
    <property type="molecule type" value="Genomic_DNA"/>
</dbReference>
<evidence type="ECO:0000259" key="5">
    <source>
        <dbReference type="PROSITE" id="PS51770"/>
    </source>
</evidence>
<organism evidence="7 8">
    <name type="scientific">Parafannyhessea umbonata</name>
    <dbReference type="NCBI Taxonomy" id="604330"/>
    <lineage>
        <taxon>Bacteria</taxon>
        <taxon>Bacillati</taxon>
        <taxon>Actinomycetota</taxon>
        <taxon>Coriobacteriia</taxon>
        <taxon>Coriobacteriales</taxon>
        <taxon>Atopobiaceae</taxon>
        <taxon>Parafannyhessea</taxon>
    </lineage>
</organism>
<accession>A0A1G6MXP0</accession>
<name>A0A1G6MXP0_9ACTN</name>
<dbReference type="Pfam" id="PF03061">
    <property type="entry name" value="4HBT"/>
    <property type="match status" value="1"/>
</dbReference>
<dbReference type="EMBL" id="VUND01000004">
    <property type="protein sequence ID" value="MST61338.1"/>
    <property type="molecule type" value="Genomic_DNA"/>
</dbReference>
<dbReference type="InterPro" id="IPR033120">
    <property type="entry name" value="HOTDOG_ACOT"/>
</dbReference>
<dbReference type="InterPro" id="IPR006683">
    <property type="entry name" value="Thioestr_dom"/>
</dbReference>
<dbReference type="STRING" id="604330.SAMN04489857_0900"/>
<evidence type="ECO:0000256" key="4">
    <source>
        <dbReference type="SAM" id="MobiDB-lite"/>
    </source>
</evidence>
<dbReference type="GO" id="GO:0052816">
    <property type="term" value="F:long-chain fatty acyl-CoA hydrolase activity"/>
    <property type="evidence" value="ECO:0007669"/>
    <property type="project" value="TreeGrafter"/>
</dbReference>
<dbReference type="Proteomes" id="UP000198528">
    <property type="component" value="Unassembled WGS sequence"/>
</dbReference>
<reference evidence="6 9" key="3">
    <citation type="submission" date="2019-08" db="EMBL/GenBank/DDBJ databases">
        <title>In-depth cultivation of the pig gut microbiome towards novel bacterial diversity and tailored functional studies.</title>
        <authorList>
            <person name="Wylensek D."/>
            <person name="Hitch T.C.A."/>
            <person name="Clavel T."/>
        </authorList>
    </citation>
    <scope>NUCLEOTIDE SEQUENCE [LARGE SCALE GENOMIC DNA]</scope>
    <source>
        <strain evidence="6 9">WB01_CNA04</strain>
    </source>
</reference>
<dbReference type="CDD" id="cd03442">
    <property type="entry name" value="BFIT_BACH"/>
    <property type="match status" value="1"/>
</dbReference>
<dbReference type="RefSeq" id="WP_090847541.1">
    <property type="nucleotide sequence ID" value="NZ_DBFONV010000043.1"/>
</dbReference>